<feature type="domain" description="BTB" evidence="1">
    <location>
        <begin position="19"/>
        <end position="77"/>
    </location>
</feature>
<dbReference type="InterPro" id="IPR000210">
    <property type="entry name" value="BTB/POZ_dom"/>
</dbReference>
<dbReference type="Proteomes" id="UP000006753">
    <property type="component" value="Unassembled WGS sequence"/>
</dbReference>
<dbReference type="InterPro" id="IPR011333">
    <property type="entry name" value="SKP1/BTB/POZ_sf"/>
</dbReference>
<dbReference type="OrthoDB" id="6359816at2759"/>
<proteinExistence type="predicted"/>
<evidence type="ECO:0000259" key="1">
    <source>
        <dbReference type="PROSITE" id="PS50097"/>
    </source>
</evidence>
<dbReference type="AlphaFoldDB" id="K1WXL8"/>
<dbReference type="KEGG" id="mbe:MBM_04874"/>
<accession>K1WXL8</accession>
<dbReference type="Gene3D" id="3.30.710.10">
    <property type="entry name" value="Potassium Channel Kv1.1, Chain A"/>
    <property type="match status" value="1"/>
</dbReference>
<evidence type="ECO:0000313" key="2">
    <source>
        <dbReference type="EMBL" id="EKD17297.1"/>
    </source>
</evidence>
<evidence type="ECO:0000313" key="3">
    <source>
        <dbReference type="Proteomes" id="UP000006753"/>
    </source>
</evidence>
<protein>
    <recommendedName>
        <fullName evidence="1">BTB domain-containing protein</fullName>
    </recommendedName>
</protein>
<dbReference type="Pfam" id="PF00651">
    <property type="entry name" value="BTB"/>
    <property type="match status" value="1"/>
</dbReference>
<dbReference type="PROSITE" id="PS50097">
    <property type="entry name" value="BTB"/>
    <property type="match status" value="1"/>
</dbReference>
<sequence>MVITKDSGLDSKIPGTEIVKIYVGLEKKLFSIYKESICAKSDFFKKAFKGNLQQSNGVMYMPEEHISAFKTLMVFLY</sequence>
<dbReference type="HOGENOM" id="CLU_2638555_0_0_1"/>
<organism evidence="2 3">
    <name type="scientific">Marssonina brunnea f. sp. multigermtubi (strain MB_m1)</name>
    <name type="common">Marssonina leaf spot fungus</name>
    <dbReference type="NCBI Taxonomy" id="1072389"/>
    <lineage>
        <taxon>Eukaryota</taxon>
        <taxon>Fungi</taxon>
        <taxon>Dikarya</taxon>
        <taxon>Ascomycota</taxon>
        <taxon>Pezizomycotina</taxon>
        <taxon>Leotiomycetes</taxon>
        <taxon>Helotiales</taxon>
        <taxon>Drepanopezizaceae</taxon>
        <taxon>Drepanopeziza</taxon>
    </lineage>
</organism>
<name>K1WXL8_MARBU</name>
<gene>
    <name evidence="2" type="ORF">MBM_04874</name>
</gene>
<reference evidence="2 3" key="1">
    <citation type="journal article" date="2012" name="BMC Genomics">
        <title>Sequencing the genome of Marssonina brunnea reveals fungus-poplar co-evolution.</title>
        <authorList>
            <person name="Zhu S."/>
            <person name="Cao Y.-Z."/>
            <person name="Jiang C."/>
            <person name="Tan B.-Y."/>
            <person name="Wang Z."/>
            <person name="Feng S."/>
            <person name="Zhang L."/>
            <person name="Su X.-H."/>
            <person name="Brejova B."/>
            <person name="Vinar T."/>
            <person name="Xu M."/>
            <person name="Wang M.-X."/>
            <person name="Zhang S.-G."/>
            <person name="Huang M.-R."/>
            <person name="Wu R."/>
            <person name="Zhou Y."/>
        </authorList>
    </citation>
    <scope>NUCLEOTIDE SEQUENCE [LARGE SCALE GENOMIC DNA]</scope>
    <source>
        <strain evidence="2 3">MB_m1</strain>
    </source>
</reference>
<dbReference type="EMBL" id="JH921437">
    <property type="protein sequence ID" value="EKD17297.1"/>
    <property type="molecule type" value="Genomic_DNA"/>
</dbReference>
<keyword evidence="3" id="KW-1185">Reference proteome</keyword>
<dbReference type="InParanoid" id="K1WXL8"/>